<reference evidence="2" key="1">
    <citation type="submission" date="2020-05" db="EMBL/GenBank/DDBJ databases">
        <authorList>
            <person name="Chiriac C."/>
            <person name="Salcher M."/>
            <person name="Ghai R."/>
            <person name="Kavagutti S V."/>
        </authorList>
    </citation>
    <scope>NUCLEOTIDE SEQUENCE</scope>
</reference>
<dbReference type="EMBL" id="CAFAAL010000053">
    <property type="protein sequence ID" value="CAB4802814.1"/>
    <property type="molecule type" value="Genomic_DNA"/>
</dbReference>
<organism evidence="2">
    <name type="scientific">freshwater metagenome</name>
    <dbReference type="NCBI Taxonomy" id="449393"/>
    <lineage>
        <taxon>unclassified sequences</taxon>
        <taxon>metagenomes</taxon>
        <taxon>ecological metagenomes</taxon>
    </lineage>
</organism>
<accession>A0A6J6Y4B6</accession>
<feature type="region of interest" description="Disordered" evidence="1">
    <location>
        <begin position="44"/>
        <end position="65"/>
    </location>
</feature>
<proteinExistence type="predicted"/>
<sequence>MPIALIDEVIHLFCDDVSGLANSMKNADVFEKWRDDLAIPSRGHGFGKRSHEAPPTGGFGRKDVTHPWAGLELGHKYSG</sequence>
<dbReference type="AlphaFoldDB" id="A0A6J6Y4B6"/>
<gene>
    <name evidence="2" type="ORF">UFOPK3004_00774</name>
</gene>
<evidence type="ECO:0000256" key="1">
    <source>
        <dbReference type="SAM" id="MobiDB-lite"/>
    </source>
</evidence>
<name>A0A6J6Y4B6_9ZZZZ</name>
<evidence type="ECO:0000313" key="2">
    <source>
        <dbReference type="EMBL" id="CAB4802814.1"/>
    </source>
</evidence>
<protein>
    <submittedName>
        <fullName evidence="2">Unannotated protein</fullName>
    </submittedName>
</protein>